<feature type="region of interest" description="Disordered" evidence="1">
    <location>
        <begin position="1"/>
        <end position="22"/>
    </location>
</feature>
<feature type="region of interest" description="Disordered" evidence="1">
    <location>
        <begin position="83"/>
        <end position="126"/>
    </location>
</feature>
<evidence type="ECO:0000256" key="1">
    <source>
        <dbReference type="SAM" id="MobiDB-lite"/>
    </source>
</evidence>
<evidence type="ECO:0000313" key="3">
    <source>
        <dbReference type="Proteomes" id="UP000053405"/>
    </source>
</evidence>
<dbReference type="STRING" id="1121927.GOHSU_40_00090"/>
<keyword evidence="3" id="KW-1185">Reference proteome</keyword>
<protein>
    <submittedName>
        <fullName evidence="2">Uncharacterized protein</fullName>
    </submittedName>
</protein>
<proteinExistence type="predicted"/>
<reference evidence="2 3" key="1">
    <citation type="submission" date="2012-12" db="EMBL/GenBank/DDBJ databases">
        <title>Whole genome shotgun sequence of Gordonia hirsuta NBRC 16056.</title>
        <authorList>
            <person name="Isaki-Nakamura S."/>
            <person name="Hosoyama A."/>
            <person name="Tsuchikane K."/>
            <person name="Katsumata H."/>
            <person name="Baba S."/>
            <person name="Yamazaki S."/>
            <person name="Fujita N."/>
        </authorList>
    </citation>
    <scope>NUCLEOTIDE SEQUENCE [LARGE SCALE GENOMIC DNA]</scope>
    <source>
        <strain evidence="2 3">NBRC 16056</strain>
    </source>
</reference>
<dbReference type="EMBL" id="BANT01000040">
    <property type="protein sequence ID" value="GAC58425.1"/>
    <property type="molecule type" value="Genomic_DNA"/>
</dbReference>
<dbReference type="Proteomes" id="UP000053405">
    <property type="component" value="Unassembled WGS sequence"/>
</dbReference>
<dbReference type="RefSeq" id="WP_005942525.1">
    <property type="nucleotide sequence ID" value="NZ_ATVK01000059.1"/>
</dbReference>
<name>L7LBB4_9ACTN</name>
<comment type="caution">
    <text evidence="2">The sequence shown here is derived from an EMBL/GenBank/DDBJ whole genome shotgun (WGS) entry which is preliminary data.</text>
</comment>
<dbReference type="AlphaFoldDB" id="L7LBB4"/>
<evidence type="ECO:0000313" key="2">
    <source>
        <dbReference type="EMBL" id="GAC58425.1"/>
    </source>
</evidence>
<gene>
    <name evidence="2" type="ORF">GOHSU_40_00090</name>
</gene>
<organism evidence="2 3">
    <name type="scientific">Gordonia hirsuta DSM 44140 = NBRC 16056</name>
    <dbReference type="NCBI Taxonomy" id="1121927"/>
    <lineage>
        <taxon>Bacteria</taxon>
        <taxon>Bacillati</taxon>
        <taxon>Actinomycetota</taxon>
        <taxon>Actinomycetes</taxon>
        <taxon>Mycobacteriales</taxon>
        <taxon>Gordoniaceae</taxon>
        <taxon>Gordonia</taxon>
    </lineage>
</organism>
<sequence length="126" mass="13199">MSEDDLTQWWSAYDEPAGTPPPDGVWAAAVEVALAPASEVDVSLYEQAPAQVSGPVPEDAGYDGAGVEVPDEDQELFVVIDEPSGADGLDLDPATDTLASDPFGDDPFDIDAAGTDDWQLDDPGDF</sequence>
<accession>L7LBB4</accession>